<organism evidence="2 3">
    <name type="scientific">Rhamnusium bicolor</name>
    <dbReference type="NCBI Taxonomy" id="1586634"/>
    <lineage>
        <taxon>Eukaryota</taxon>
        <taxon>Metazoa</taxon>
        <taxon>Ecdysozoa</taxon>
        <taxon>Arthropoda</taxon>
        <taxon>Hexapoda</taxon>
        <taxon>Insecta</taxon>
        <taxon>Pterygota</taxon>
        <taxon>Neoptera</taxon>
        <taxon>Endopterygota</taxon>
        <taxon>Coleoptera</taxon>
        <taxon>Polyphaga</taxon>
        <taxon>Cucujiformia</taxon>
        <taxon>Chrysomeloidea</taxon>
        <taxon>Cerambycidae</taxon>
        <taxon>Lepturinae</taxon>
        <taxon>Rhagiini</taxon>
        <taxon>Rhamnusium</taxon>
    </lineage>
</organism>
<sequence>MSNIRKLSAFRQLSLNCNSPTPEQRRKTLKKQFSEDLPDLRNSWLDPGIGIKISLNAKTSRNLDRPPPIKIAWEENSELRSEDAVIIKKCKEIRRGSTGKLSRQSSLEKDSILHSKQELTDRLRQAVKEKEQEKPNLKIFLAHNSKEQNDEYYNNQMVGDAGQYLEKTYERPKLIQPLITNNVSNNNKNLFQIRKNIRPKLNLTEIAYSPTRSSESNTSISRSNTVVVVPIVERQETIKKQENIGDFQGDDITVKSKESDEIKPIDSIIIRPSTAASRREKFQTRTNSAFHGTIKEPSHSRPVLTRSSSAPSKPDHGKPKFLASKRKIKSAKRVQIKSRNQSIEDEIEDNISNKENPKTQKELNRTTAVNGTEVITMVSLVSPAGSDVEEEVVEENKEKFKSKNNSVNNNKSTAKEEKEAPKNLSLRKTVKSGKHNKLQ</sequence>
<feature type="compositionally biased region" description="Basic residues" evidence="1">
    <location>
        <begin position="428"/>
        <end position="439"/>
    </location>
</feature>
<evidence type="ECO:0000256" key="1">
    <source>
        <dbReference type="SAM" id="MobiDB-lite"/>
    </source>
</evidence>
<feature type="region of interest" description="Disordered" evidence="1">
    <location>
        <begin position="274"/>
        <end position="361"/>
    </location>
</feature>
<keyword evidence="3" id="KW-1185">Reference proteome</keyword>
<dbReference type="EMBL" id="JANEYF010005505">
    <property type="protein sequence ID" value="KAJ8927931.1"/>
    <property type="molecule type" value="Genomic_DNA"/>
</dbReference>
<feature type="compositionally biased region" description="Low complexity" evidence="1">
    <location>
        <begin position="403"/>
        <end position="412"/>
    </location>
</feature>
<evidence type="ECO:0000313" key="3">
    <source>
        <dbReference type="Proteomes" id="UP001162156"/>
    </source>
</evidence>
<name>A0AAV8WN87_9CUCU</name>
<dbReference type="AlphaFoldDB" id="A0AAV8WN87"/>
<gene>
    <name evidence="2" type="ORF">NQ314_019561</name>
</gene>
<accession>A0AAV8WN87</accession>
<feature type="compositionally biased region" description="Basic residues" evidence="1">
    <location>
        <begin position="323"/>
        <end position="336"/>
    </location>
</feature>
<feature type="compositionally biased region" description="Basic and acidic residues" evidence="1">
    <location>
        <begin position="351"/>
        <end position="361"/>
    </location>
</feature>
<comment type="caution">
    <text evidence="2">The sequence shown here is derived from an EMBL/GenBank/DDBJ whole genome shotgun (WGS) entry which is preliminary data.</text>
</comment>
<proteinExistence type="predicted"/>
<dbReference type="Proteomes" id="UP001162156">
    <property type="component" value="Unassembled WGS sequence"/>
</dbReference>
<reference evidence="2" key="1">
    <citation type="journal article" date="2023" name="Insect Mol. Biol.">
        <title>Genome sequencing provides insights into the evolution of gene families encoding plant cell wall-degrading enzymes in longhorned beetles.</title>
        <authorList>
            <person name="Shin N.R."/>
            <person name="Okamura Y."/>
            <person name="Kirsch R."/>
            <person name="Pauchet Y."/>
        </authorList>
    </citation>
    <scope>NUCLEOTIDE SEQUENCE</scope>
    <source>
        <strain evidence="2">RBIC_L_NR</strain>
    </source>
</reference>
<feature type="region of interest" description="Disordered" evidence="1">
    <location>
        <begin position="385"/>
        <end position="439"/>
    </location>
</feature>
<protein>
    <submittedName>
        <fullName evidence="2">Uncharacterized protein</fullName>
    </submittedName>
</protein>
<evidence type="ECO:0000313" key="2">
    <source>
        <dbReference type="EMBL" id="KAJ8927931.1"/>
    </source>
</evidence>